<gene>
    <name evidence="2" type="ORF">PAN0_005c2594</name>
</gene>
<dbReference type="InterPro" id="IPR011989">
    <property type="entry name" value="ARM-like"/>
</dbReference>
<keyword evidence="3" id="KW-1185">Reference proteome</keyword>
<feature type="region of interest" description="Disordered" evidence="1">
    <location>
        <begin position="856"/>
        <end position="896"/>
    </location>
</feature>
<reference evidence="2" key="1">
    <citation type="submission" date="2014-07" db="EMBL/GenBank/DDBJ databases">
        <title>Draft genome sequence of the yeast Pseudozyma antarctica JCM 10317 known as a producer of lipase B which used in a wide range of industrial applications.</title>
        <authorList>
            <person name="Morita T."/>
            <person name="Saika A."/>
            <person name="Koike H."/>
        </authorList>
    </citation>
    <scope>NUCLEOTIDE SEQUENCE</scope>
    <source>
        <strain evidence="2">JCM 10317</strain>
    </source>
</reference>
<dbReference type="HOGENOM" id="CLU_007321_0_0_1"/>
<dbReference type="InterPro" id="IPR016024">
    <property type="entry name" value="ARM-type_fold"/>
</dbReference>
<feature type="region of interest" description="Disordered" evidence="1">
    <location>
        <begin position="100"/>
        <end position="140"/>
    </location>
</feature>
<feature type="compositionally biased region" description="Polar residues" evidence="1">
    <location>
        <begin position="100"/>
        <end position="123"/>
    </location>
</feature>
<dbReference type="Proteomes" id="UP000053758">
    <property type="component" value="Unassembled WGS sequence"/>
</dbReference>
<dbReference type="EMBL" id="DF830072">
    <property type="protein sequence ID" value="GAK64381.1"/>
    <property type="molecule type" value="Genomic_DNA"/>
</dbReference>
<dbReference type="PANTHER" id="PTHR10957">
    <property type="entry name" value="RAP1 GTPASE-GDP DISSOCIATION STIMULATOR 1"/>
    <property type="match status" value="1"/>
</dbReference>
<dbReference type="InterPro" id="IPR040144">
    <property type="entry name" value="RAP1GDS1"/>
</dbReference>
<sequence length="991" mass="105530">MLSFQRTHPFLPSEQHLCRPSLKRNRSSQGHLHAFCPRMRLSTETSQPSGSPSLKDDLARLIHQIHKTSTIHNITNDSGVSFSGDSSASASITTLPVRQATGSSVASTITPESAPARSSTVTLDASSDASQANQDAQPQTHLSARPLALPLLSQLDPALAFPGASKVVASPSILKADEPFFSAAPSSAQPAYSLSPSSSQDFELNGLWDSLARQLKPIADLLRSGRHRTSLGTSRLPADCIAALQLWLLTCSDSSKLIPNQHLLEAAIEIFRVLANLCIDHDANRTLLDGLNAAPSVLTAVAAALRTLDNSRSSALFSITVLTFLRSAMGAVLNMQLEHIATRRSLASVNCITTLTAVASHPRIYLPHLWALPPTVQLENDKDAITKLKMGATVSSWAWRIVQEIFDDAKEEKEAQPGTPSDEMHDGIDPDAASHDVRSVLTRHALDSLLRPLALYTPAVSNKSAGADRSQPLQIDDDDVEELVDADAEILQTVGTLVEACAADDAEFRARAAKQFAANDDGDTNISLQHSFRSGLDALMLFVESAETPQEWTRGSAVSASDEERQAAEELQKAFAQVKANVARAVVAVSGDDANMEELFSGSMGFIDRLKAWIRHDPKQRDDLVSCGMLALGNLARSDAHCLSLVQDHALAPFLASLLAQADDIKVAHGLVSLLKNLSIPAPNKRIIGDLDVIHAVVRFLGRDKDMVQPLQFGTAGLLKHLCAAVPENAIRLVDIEAGAKTASAPSTSALNALLDMIARIDDVPTKMEATRVLVNAVKSLWTSARSAHISQDAILAARNKIVRRDVIQALAEMVRTSPKYPVLVNEGIMALTLIGSERAGAELVSLSLLNEPHAANADDDADDEMASDTEAAALRAPRRRSTVDSSASTSSHPLPPPACALDMVNLVLARRDARMPPQFACNACALVLSLCHAVSAPGSTASTGAIGQQAVARVAATTRPALERLKEHGPTEALSAAADALDAVSKAATL</sequence>
<feature type="compositionally biased region" description="Low complexity" evidence="1">
    <location>
        <begin position="124"/>
        <end position="140"/>
    </location>
</feature>
<dbReference type="GeneID" id="26303363"/>
<accession>A0A081CCI5</accession>
<evidence type="ECO:0000313" key="3">
    <source>
        <dbReference type="Proteomes" id="UP000053758"/>
    </source>
</evidence>
<name>A0A081CCI5_PSEA2</name>
<feature type="compositionally biased region" description="Acidic residues" evidence="1">
    <location>
        <begin position="858"/>
        <end position="868"/>
    </location>
</feature>
<dbReference type="RefSeq" id="XP_014657321.1">
    <property type="nucleotide sequence ID" value="XM_014801835.1"/>
</dbReference>
<dbReference type="Gene3D" id="1.25.10.10">
    <property type="entry name" value="Leucine-rich Repeat Variant"/>
    <property type="match status" value="1"/>
</dbReference>
<evidence type="ECO:0000256" key="1">
    <source>
        <dbReference type="SAM" id="MobiDB-lite"/>
    </source>
</evidence>
<feature type="compositionally biased region" description="Basic and acidic residues" evidence="1">
    <location>
        <begin position="422"/>
        <end position="432"/>
    </location>
</feature>
<dbReference type="GO" id="GO:0005085">
    <property type="term" value="F:guanyl-nucleotide exchange factor activity"/>
    <property type="evidence" value="ECO:0007669"/>
    <property type="project" value="InterPro"/>
</dbReference>
<feature type="region of interest" description="Disordered" evidence="1">
    <location>
        <begin position="409"/>
        <end position="432"/>
    </location>
</feature>
<proteinExistence type="predicted"/>
<dbReference type="SUPFAM" id="SSF48371">
    <property type="entry name" value="ARM repeat"/>
    <property type="match status" value="1"/>
</dbReference>
<dbReference type="AlphaFoldDB" id="A0A081CCI5"/>
<protein>
    <submittedName>
        <fullName evidence="2">ARM repeat-containing protein</fullName>
    </submittedName>
</protein>
<organism evidence="2">
    <name type="scientific">Pseudozyma antarctica</name>
    <name type="common">Yeast</name>
    <name type="synonym">Candida antarctica</name>
    <dbReference type="NCBI Taxonomy" id="84753"/>
    <lineage>
        <taxon>Eukaryota</taxon>
        <taxon>Fungi</taxon>
        <taxon>Dikarya</taxon>
        <taxon>Basidiomycota</taxon>
        <taxon>Ustilaginomycotina</taxon>
        <taxon>Ustilaginomycetes</taxon>
        <taxon>Ustilaginales</taxon>
        <taxon>Ustilaginaceae</taxon>
        <taxon>Moesziomyces</taxon>
    </lineage>
</organism>
<evidence type="ECO:0000313" key="2">
    <source>
        <dbReference type="EMBL" id="GAK64381.1"/>
    </source>
</evidence>